<dbReference type="Gene3D" id="2.120.10.70">
    <property type="entry name" value="Fucose-specific lectin"/>
    <property type="match status" value="2"/>
</dbReference>
<dbReference type="OrthoDB" id="406838at2759"/>
<name>A0A8H3EG17_9LECA</name>
<accession>A0A8H3EG17</accession>
<dbReference type="Pfam" id="PF03984">
    <property type="entry name" value="DUF346"/>
    <property type="match status" value="1"/>
</dbReference>
<evidence type="ECO:0000313" key="1">
    <source>
        <dbReference type="EMBL" id="CAF9904548.1"/>
    </source>
</evidence>
<dbReference type="CDD" id="cd22954">
    <property type="entry name" value="PLL_lectin"/>
    <property type="match status" value="1"/>
</dbReference>
<gene>
    <name evidence="1" type="ORF">GOMPHAMPRED_002876</name>
</gene>
<dbReference type="SUPFAM" id="SSF89372">
    <property type="entry name" value="Fucose-specific lectin"/>
    <property type="match status" value="2"/>
</dbReference>
<proteinExistence type="predicted"/>
<evidence type="ECO:0008006" key="3">
    <source>
        <dbReference type="Google" id="ProtNLM"/>
    </source>
</evidence>
<organism evidence="1 2">
    <name type="scientific">Gomphillus americanus</name>
    <dbReference type="NCBI Taxonomy" id="1940652"/>
    <lineage>
        <taxon>Eukaryota</taxon>
        <taxon>Fungi</taxon>
        <taxon>Dikarya</taxon>
        <taxon>Ascomycota</taxon>
        <taxon>Pezizomycotina</taxon>
        <taxon>Lecanoromycetes</taxon>
        <taxon>OSLEUM clade</taxon>
        <taxon>Ostropomycetidae</taxon>
        <taxon>Ostropales</taxon>
        <taxon>Graphidaceae</taxon>
        <taxon>Gomphilloideae</taxon>
        <taxon>Gomphillus</taxon>
    </lineage>
</organism>
<sequence length="403" mass="44952">MKLPLAHLLPLVTRKDPDDTFAFPGTSVSWASGRLDVFINDFGLLYHKYHANPDAGWNKDFETMDFPLLDMNTHPTAISWAENRLDIFAASQGGLFHKFWDGSQWNPEKGAEELASEMYGTFAVTSWAEGRFDIIGLDHDGGYSHKYWDGTAWKPDGLAAESLGTDGFDGQFFASYPTAVSWGENRLDIFGILSNATLLHKYWDGNAWQPSATGWESWGDDFFDQPVATSWGENRLDVWAVREDGQLAHRYWTGSTLSDIETLGGSFHNTPTITHWGANRIDIFGITTGGSVVYKYWDGYQWNPSDNSKPWSAHGSGVVAGPSSVAWSANNINTFALDSNGTLKWQFWEGSQWLPKPDGFYDLGTLPAPDSSMIHLRAMKKSKPNKAPNNAFVVQDLERGLDL</sequence>
<dbReference type="AlphaFoldDB" id="A0A8H3EG17"/>
<dbReference type="Proteomes" id="UP000664169">
    <property type="component" value="Unassembled WGS sequence"/>
</dbReference>
<evidence type="ECO:0000313" key="2">
    <source>
        <dbReference type="Proteomes" id="UP000664169"/>
    </source>
</evidence>
<dbReference type="EMBL" id="CAJPDQ010000002">
    <property type="protein sequence ID" value="CAF9904548.1"/>
    <property type="molecule type" value="Genomic_DNA"/>
</dbReference>
<protein>
    <recommendedName>
        <fullName evidence="3">Sialidase</fullName>
    </recommendedName>
</protein>
<comment type="caution">
    <text evidence="1">The sequence shown here is derived from an EMBL/GenBank/DDBJ whole genome shotgun (WGS) entry which is preliminary data.</text>
</comment>
<dbReference type="InterPro" id="IPR007132">
    <property type="entry name" value="DUF346"/>
</dbReference>
<keyword evidence="2" id="KW-1185">Reference proteome</keyword>
<reference evidence="1" key="1">
    <citation type="submission" date="2021-03" db="EMBL/GenBank/DDBJ databases">
        <authorList>
            <person name="Tagirdzhanova G."/>
        </authorList>
    </citation>
    <scope>NUCLEOTIDE SEQUENCE</scope>
</reference>